<proteinExistence type="predicted"/>
<dbReference type="Proteomes" id="UP000507222">
    <property type="component" value="Unassembled WGS sequence"/>
</dbReference>
<protein>
    <submittedName>
        <fullName evidence="2">Uncharacterized protein</fullName>
    </submittedName>
</protein>
<accession>A0A6J5UMB0</accession>
<evidence type="ECO:0000256" key="1">
    <source>
        <dbReference type="SAM" id="MobiDB-lite"/>
    </source>
</evidence>
<name>A0A6J5UMB0_PRUAR</name>
<gene>
    <name evidence="2" type="ORF">CURHAP_LOCUS26235</name>
</gene>
<sequence>MENPDEVMDLESQQTLPPDADDNYITGSHAASPEYGCSSLTHPRPRRPKAPVERAKEIVVATAPRVQNKNEWVCVRDGKNPCGSGSPTLIGEDFGAK</sequence>
<evidence type="ECO:0000313" key="3">
    <source>
        <dbReference type="Proteomes" id="UP000507222"/>
    </source>
</evidence>
<dbReference type="AlphaFoldDB" id="A0A6J5UMB0"/>
<evidence type="ECO:0000313" key="2">
    <source>
        <dbReference type="EMBL" id="CAB4276907.1"/>
    </source>
</evidence>
<feature type="region of interest" description="Disordered" evidence="1">
    <location>
        <begin position="1"/>
        <end position="51"/>
    </location>
</feature>
<reference evidence="2 3" key="1">
    <citation type="submission" date="2020-05" db="EMBL/GenBank/DDBJ databases">
        <authorList>
            <person name="Campoy J."/>
            <person name="Schneeberger K."/>
            <person name="Spophaly S."/>
        </authorList>
    </citation>
    <scope>NUCLEOTIDE SEQUENCE [LARGE SCALE GENOMIC DNA]</scope>
    <source>
        <strain evidence="2">PruArmRojPasFocal</strain>
    </source>
</reference>
<dbReference type="EMBL" id="CAEKDK010000004">
    <property type="protein sequence ID" value="CAB4276907.1"/>
    <property type="molecule type" value="Genomic_DNA"/>
</dbReference>
<organism evidence="2 3">
    <name type="scientific">Prunus armeniaca</name>
    <name type="common">Apricot</name>
    <name type="synonym">Armeniaca vulgaris</name>
    <dbReference type="NCBI Taxonomy" id="36596"/>
    <lineage>
        <taxon>Eukaryota</taxon>
        <taxon>Viridiplantae</taxon>
        <taxon>Streptophyta</taxon>
        <taxon>Embryophyta</taxon>
        <taxon>Tracheophyta</taxon>
        <taxon>Spermatophyta</taxon>
        <taxon>Magnoliopsida</taxon>
        <taxon>eudicotyledons</taxon>
        <taxon>Gunneridae</taxon>
        <taxon>Pentapetalae</taxon>
        <taxon>rosids</taxon>
        <taxon>fabids</taxon>
        <taxon>Rosales</taxon>
        <taxon>Rosaceae</taxon>
        <taxon>Amygdaloideae</taxon>
        <taxon>Amygdaleae</taxon>
        <taxon>Prunus</taxon>
    </lineage>
</organism>